<comment type="function">
    <text evidence="4">Methyltransferase required for the conversion of demethylmenaquinol (DMKH2) to menaquinol (MKH2).</text>
</comment>
<dbReference type="GO" id="GO:0009234">
    <property type="term" value="P:menaquinone biosynthetic process"/>
    <property type="evidence" value="ECO:0007669"/>
    <property type="project" value="UniProtKB-UniRule"/>
</dbReference>
<dbReference type="EC" id="2.1.1.163" evidence="4"/>
<dbReference type="CDD" id="cd02440">
    <property type="entry name" value="AdoMet_MTases"/>
    <property type="match status" value="1"/>
</dbReference>
<feature type="binding site" evidence="4">
    <location>
        <begin position="110"/>
        <end position="111"/>
    </location>
    <ligand>
        <name>S-adenosyl-L-methionine</name>
        <dbReference type="ChEBI" id="CHEBI:59789"/>
    </ligand>
</feature>
<dbReference type="AlphaFoldDB" id="A0A6N2RA21"/>
<dbReference type="PANTHER" id="PTHR43591">
    <property type="entry name" value="METHYLTRANSFERASE"/>
    <property type="match status" value="1"/>
</dbReference>
<dbReference type="PROSITE" id="PS51608">
    <property type="entry name" value="SAM_MT_UBIE"/>
    <property type="match status" value="1"/>
</dbReference>
<accession>A0A6N2RA21</accession>
<keyword evidence="3 4" id="KW-0949">S-adenosyl-L-methionine</keyword>
<feature type="binding site" evidence="4">
    <location>
        <position position="88"/>
    </location>
    <ligand>
        <name>S-adenosyl-L-methionine</name>
        <dbReference type="ChEBI" id="CHEBI:59789"/>
    </ligand>
</feature>
<keyword evidence="5" id="KW-0830">Ubiquinone</keyword>
<dbReference type="InterPro" id="IPR029063">
    <property type="entry name" value="SAM-dependent_MTases_sf"/>
</dbReference>
<name>A0A6N2RA21_9ACTO</name>
<reference evidence="5" key="1">
    <citation type="submission" date="2019-11" db="EMBL/GenBank/DDBJ databases">
        <authorList>
            <person name="Feng L."/>
        </authorList>
    </citation>
    <scope>NUCLEOTIDE SEQUENCE</scope>
    <source>
        <strain evidence="5">AodontolyticusLFYP35</strain>
    </source>
</reference>
<dbReference type="GO" id="GO:0032259">
    <property type="term" value="P:methylation"/>
    <property type="evidence" value="ECO:0007669"/>
    <property type="project" value="UniProtKB-KW"/>
</dbReference>
<dbReference type="Gene3D" id="3.40.50.150">
    <property type="entry name" value="Vaccinia Virus protein VP39"/>
    <property type="match status" value="1"/>
</dbReference>
<evidence type="ECO:0000256" key="4">
    <source>
        <dbReference type="HAMAP-Rule" id="MF_01813"/>
    </source>
</evidence>
<protein>
    <recommendedName>
        <fullName evidence="4">Demethylmenaquinone methyltransferase</fullName>
        <ecNumber evidence="4">2.1.1.163</ecNumber>
    </recommendedName>
</protein>
<keyword evidence="4" id="KW-0474">Menaquinone biosynthesis</keyword>
<dbReference type="NCBIfam" id="TIGR01934">
    <property type="entry name" value="MenG_MenH_UbiE"/>
    <property type="match status" value="1"/>
</dbReference>
<dbReference type="PROSITE" id="PS01184">
    <property type="entry name" value="UBIE_2"/>
    <property type="match status" value="1"/>
</dbReference>
<dbReference type="GO" id="GO:0043770">
    <property type="term" value="F:demethylmenaquinone methyltransferase activity"/>
    <property type="evidence" value="ECO:0007669"/>
    <property type="project" value="UniProtKB-UniRule"/>
</dbReference>
<dbReference type="PANTHER" id="PTHR43591:SF24">
    <property type="entry name" value="2-METHOXY-6-POLYPRENYL-1,4-BENZOQUINOL METHYLASE, MITOCHONDRIAL"/>
    <property type="match status" value="1"/>
</dbReference>
<dbReference type="Pfam" id="PF01209">
    <property type="entry name" value="Ubie_methyltran"/>
    <property type="match status" value="1"/>
</dbReference>
<evidence type="ECO:0000313" key="5">
    <source>
        <dbReference type="EMBL" id="VYS77752.1"/>
    </source>
</evidence>
<feature type="binding site" evidence="4">
    <location>
        <position position="70"/>
    </location>
    <ligand>
        <name>S-adenosyl-L-methionine</name>
        <dbReference type="ChEBI" id="CHEBI:59789"/>
    </ligand>
</feature>
<dbReference type="InterPro" id="IPR004033">
    <property type="entry name" value="UbiE/COQ5_MeTrFase"/>
</dbReference>
<sequence length="238" mass="25969">MSEQTASQQRRADLDKSQDQVAAMFDDVSSRYDVMNALLSGGMNFVWLKALTNALAPKPSDRILDLAAGTGASSAEIARSGARVVACDLSAGMIEVGRNRHPDIEFIQGDAMDLPFEDQSFDAVTISYGLRNVPDPKRALEEMARVVRPGGRLVVCEFSTPTSAPLRAGYSLHLQYVMPLVARLASSDDVAYDYLAESIREWPDAPEVAHLIAEAGWSDVQYRYLTGGIVALHRAVKH</sequence>
<proteinExistence type="inferred from homology"/>
<dbReference type="UniPathway" id="UPA00079">
    <property type="reaction ID" value="UER00169"/>
</dbReference>
<evidence type="ECO:0000256" key="3">
    <source>
        <dbReference type="ARBA" id="ARBA00022691"/>
    </source>
</evidence>
<dbReference type="InterPro" id="IPR023576">
    <property type="entry name" value="UbiE/COQ5_MeTrFase_CS"/>
</dbReference>
<keyword evidence="1 4" id="KW-0489">Methyltransferase</keyword>
<comment type="pathway">
    <text evidence="4">Quinol/quinone metabolism; menaquinone biosynthesis; menaquinol from 1,4-dihydroxy-2-naphthoate: step 2/2.</text>
</comment>
<comment type="catalytic activity">
    <reaction evidence="4">
        <text>a 2-demethylmenaquinol + S-adenosyl-L-methionine = a menaquinol + S-adenosyl-L-homocysteine + H(+)</text>
        <dbReference type="Rhea" id="RHEA:42640"/>
        <dbReference type="Rhea" id="RHEA-COMP:9539"/>
        <dbReference type="Rhea" id="RHEA-COMP:9563"/>
        <dbReference type="ChEBI" id="CHEBI:15378"/>
        <dbReference type="ChEBI" id="CHEBI:18151"/>
        <dbReference type="ChEBI" id="CHEBI:55437"/>
        <dbReference type="ChEBI" id="CHEBI:57856"/>
        <dbReference type="ChEBI" id="CHEBI:59789"/>
        <dbReference type="EC" id="2.1.1.163"/>
    </reaction>
</comment>
<feature type="binding site" evidence="4">
    <location>
        <position position="127"/>
    </location>
    <ligand>
        <name>S-adenosyl-L-methionine</name>
        <dbReference type="ChEBI" id="CHEBI:59789"/>
    </ligand>
</feature>
<gene>
    <name evidence="5" type="primary">ubiE</name>
    <name evidence="4" type="synonym">menG</name>
    <name evidence="5" type="ORF">AOLFYP35_00258</name>
</gene>
<dbReference type="SUPFAM" id="SSF53335">
    <property type="entry name" value="S-adenosyl-L-methionine-dependent methyltransferases"/>
    <property type="match status" value="1"/>
</dbReference>
<evidence type="ECO:0000256" key="2">
    <source>
        <dbReference type="ARBA" id="ARBA00022679"/>
    </source>
</evidence>
<comment type="similarity">
    <text evidence="4">Belongs to the class I-like SAM-binding methyltransferase superfamily. MenG/UbiE family.</text>
</comment>
<dbReference type="EMBL" id="CACRSM010000002">
    <property type="protein sequence ID" value="VYS77752.1"/>
    <property type="molecule type" value="Genomic_DNA"/>
</dbReference>
<evidence type="ECO:0000256" key="1">
    <source>
        <dbReference type="ARBA" id="ARBA00022603"/>
    </source>
</evidence>
<dbReference type="HAMAP" id="MF_01813">
    <property type="entry name" value="MenG_UbiE_methyltr"/>
    <property type="match status" value="1"/>
</dbReference>
<organism evidence="5">
    <name type="scientific">Schaalia odontolytica</name>
    <dbReference type="NCBI Taxonomy" id="1660"/>
    <lineage>
        <taxon>Bacteria</taxon>
        <taxon>Bacillati</taxon>
        <taxon>Actinomycetota</taxon>
        <taxon>Actinomycetes</taxon>
        <taxon>Actinomycetales</taxon>
        <taxon>Actinomycetaceae</taxon>
        <taxon>Schaalia</taxon>
    </lineage>
</organism>
<keyword evidence="2 4" id="KW-0808">Transferase</keyword>